<accession>E9E7H0</accession>
<name>E9E7H0_METAQ</name>
<dbReference type="GO" id="GO:0003824">
    <property type="term" value="F:catalytic activity"/>
    <property type="evidence" value="ECO:0007669"/>
    <property type="project" value="InterPro"/>
</dbReference>
<keyword evidence="2" id="KW-1185">Reference proteome</keyword>
<dbReference type="OrthoDB" id="626167at2759"/>
<gene>
    <name evidence="1" type="ORF">MAC_05818</name>
</gene>
<dbReference type="eggNOG" id="ENOG502R9ET">
    <property type="taxonomic scope" value="Eukaryota"/>
</dbReference>
<organism evidence="2">
    <name type="scientific">Metarhizium acridum (strain CQMa 102)</name>
    <dbReference type="NCBI Taxonomy" id="655827"/>
    <lineage>
        <taxon>Eukaryota</taxon>
        <taxon>Fungi</taxon>
        <taxon>Dikarya</taxon>
        <taxon>Ascomycota</taxon>
        <taxon>Pezizomycotina</taxon>
        <taxon>Sordariomycetes</taxon>
        <taxon>Hypocreomycetidae</taxon>
        <taxon>Hypocreales</taxon>
        <taxon>Clavicipitaceae</taxon>
        <taxon>Metarhizium</taxon>
    </lineage>
</organism>
<dbReference type="STRING" id="655827.E9E7H0"/>
<dbReference type="KEGG" id="maw:19250129"/>
<dbReference type="GO" id="GO:0009116">
    <property type="term" value="P:nucleoside metabolic process"/>
    <property type="evidence" value="ECO:0007669"/>
    <property type="project" value="InterPro"/>
</dbReference>
<sequence>MAHALPQLDNSEYTVGWITALPHETAAAVAMLDKKHASPQHRREKDHNKYAFGSVNCESGEHYVVIANLPSGNYGNIPASTTAAHMLSSFPAIKFGLMVGIGGGIWSQRHDIRLGDVVVSEPKGSFGGVRLYDFGKATVDGFQCCGSLNEPPRVLLNAIGALQSKHEMERSMTPDILRITHIKYPDMKEPRTGPGYVHQGPGNDRLFRSDYRHQSNEKSCHACDEAGEIVRGERPDCDPFIHHGTIASGNKVIKDAQTQDLLARDCLCFETEAAGLMNDFPCLVIRGICDYCDSHKNDQWQRYAAATAAAYAKELLRVIDPADVNKTPRAIDGMRHVCTKLTQIHFVHELNEGHFL</sequence>
<dbReference type="InterPro" id="IPR035994">
    <property type="entry name" value="Nucleoside_phosphorylase_sf"/>
</dbReference>
<dbReference type="PANTHER" id="PTHR46082">
    <property type="entry name" value="ATP/GTP-BINDING PROTEIN-RELATED"/>
    <property type="match status" value="1"/>
</dbReference>
<reference evidence="1 2" key="1">
    <citation type="journal article" date="2011" name="PLoS Genet.">
        <title>Genome sequencing and comparative transcriptomics of the model entomopathogenic fungi Metarhizium anisopliae and M. acridum.</title>
        <authorList>
            <person name="Gao Q."/>
            <person name="Jin K."/>
            <person name="Ying S.H."/>
            <person name="Zhang Y."/>
            <person name="Xiao G."/>
            <person name="Shang Y."/>
            <person name="Duan Z."/>
            <person name="Hu X."/>
            <person name="Xie X.Q."/>
            <person name="Zhou G."/>
            <person name="Peng G."/>
            <person name="Luo Z."/>
            <person name="Huang W."/>
            <person name="Wang B."/>
            <person name="Fang W."/>
            <person name="Wang S."/>
            <person name="Zhong Y."/>
            <person name="Ma L.J."/>
            <person name="St Leger R.J."/>
            <person name="Zhao G.P."/>
            <person name="Pei Y."/>
            <person name="Feng M.G."/>
            <person name="Xia Y."/>
            <person name="Wang C."/>
        </authorList>
    </citation>
    <scope>NUCLEOTIDE SEQUENCE [LARGE SCALE GENOMIC DNA]</scope>
    <source>
        <strain evidence="1 2">CQMa 102</strain>
    </source>
</reference>
<dbReference type="Proteomes" id="UP000002499">
    <property type="component" value="Unassembled WGS sequence"/>
</dbReference>
<dbReference type="AlphaFoldDB" id="E9E7H0"/>
<dbReference type="Gene3D" id="3.40.50.1580">
    <property type="entry name" value="Nucleoside phosphorylase domain"/>
    <property type="match status" value="1"/>
</dbReference>
<dbReference type="PANTHER" id="PTHR46082:SF11">
    <property type="entry name" value="AAA+ ATPASE DOMAIN-CONTAINING PROTEIN-RELATED"/>
    <property type="match status" value="1"/>
</dbReference>
<dbReference type="InterPro" id="IPR053137">
    <property type="entry name" value="NLR-like"/>
</dbReference>
<evidence type="ECO:0000313" key="1">
    <source>
        <dbReference type="EMBL" id="EFY88080.1"/>
    </source>
</evidence>
<proteinExistence type="predicted"/>
<dbReference type="GeneID" id="19250129"/>
<dbReference type="InParanoid" id="E9E7H0"/>
<protein>
    <submittedName>
        <fullName evidence="1">Ankyrin repeat domain protein, putative</fullName>
    </submittedName>
</protein>
<dbReference type="HOGENOM" id="CLU_000288_34_22_1"/>
<evidence type="ECO:0000313" key="2">
    <source>
        <dbReference type="Proteomes" id="UP000002499"/>
    </source>
</evidence>
<dbReference type="OMA" id="QKHANDH"/>
<dbReference type="EMBL" id="GL698516">
    <property type="protein sequence ID" value="EFY88080.1"/>
    <property type="molecule type" value="Genomic_DNA"/>
</dbReference>
<dbReference type="SUPFAM" id="SSF53167">
    <property type="entry name" value="Purine and uridine phosphorylases"/>
    <property type="match status" value="1"/>
</dbReference>